<evidence type="ECO:0000313" key="1">
    <source>
        <dbReference type="EMBL" id="KAG0412867.1"/>
    </source>
</evidence>
<comment type="caution">
    <text evidence="1">The sequence shown here is derived from an EMBL/GenBank/DDBJ whole genome shotgun (WGS) entry which is preliminary data.</text>
</comment>
<proteinExistence type="predicted"/>
<gene>
    <name evidence="1" type="ORF">HPB47_009988</name>
</gene>
<dbReference type="EMBL" id="JABSTQ010011316">
    <property type="protein sequence ID" value="KAG0412867.1"/>
    <property type="molecule type" value="Genomic_DNA"/>
</dbReference>
<name>A0AC60P0A6_IXOPE</name>
<dbReference type="Proteomes" id="UP000805193">
    <property type="component" value="Unassembled WGS sequence"/>
</dbReference>
<evidence type="ECO:0000313" key="2">
    <source>
        <dbReference type="Proteomes" id="UP000805193"/>
    </source>
</evidence>
<protein>
    <submittedName>
        <fullName evidence="1">Uncharacterized protein</fullName>
    </submittedName>
</protein>
<sequence>MHPFNMLEERVDLHRLGQQRLTTSLQGRYILRTLGYNTSHLPPIENTTSPWNTIPLIHILPIPKHMNPDRNPAPRQHRAKFITQKIKTLQSNHHLIYYTDASYDSSNKLGRTAFHCLQTNASLTQTYTQASLADHLEAQAISSVIHHVIANPDEGHISIPILSDSQKALRVFQYNQLPNHISHELRAPLDIPPTLHFCIHWIPGHALIPGNEQAHLLYRVTPPVTIALVSCSGRLDETVNSIKSLVAFSRAPLRLLVFADAKNIQSIQDSISRWPTSVYTRFTYDLRLARFPVKDPEKWKALFGPCASQRLFFPSVLPDEDAVLYVDADTMFVGPAEDLWDTFGAMNSSQIVAMSFETEEQGNWYHKYGRTPYYGKYGVNSGVMTMNLTRMREYRLESIVEDLMKKHEKNLILPDQDLLNIAFHNDPMKLHLLSCRWNYRTDNCKHDSSCRGETAALLHGSRYVFVKTDKGPAYRAAFLAMKEYQLGTSLEVNFIDKLQKRLRSTRKTACVTKFLEFLEDWRGLARELDFERGWNCTTIC</sequence>
<reference evidence="1 2" key="1">
    <citation type="journal article" date="2020" name="Cell">
        <title>Large-Scale Comparative Analyses of Tick Genomes Elucidate Their Genetic Diversity and Vector Capacities.</title>
        <authorList>
            <consortium name="Tick Genome and Microbiome Consortium (TIGMIC)"/>
            <person name="Jia N."/>
            <person name="Wang J."/>
            <person name="Shi W."/>
            <person name="Du L."/>
            <person name="Sun Y."/>
            <person name="Zhan W."/>
            <person name="Jiang J.F."/>
            <person name="Wang Q."/>
            <person name="Zhang B."/>
            <person name="Ji P."/>
            <person name="Bell-Sakyi L."/>
            <person name="Cui X.M."/>
            <person name="Yuan T.T."/>
            <person name="Jiang B.G."/>
            <person name="Yang W.F."/>
            <person name="Lam T.T."/>
            <person name="Chang Q.C."/>
            <person name="Ding S.J."/>
            <person name="Wang X.J."/>
            <person name="Zhu J.G."/>
            <person name="Ruan X.D."/>
            <person name="Zhao L."/>
            <person name="Wei J.T."/>
            <person name="Ye R.Z."/>
            <person name="Que T.C."/>
            <person name="Du C.H."/>
            <person name="Zhou Y.H."/>
            <person name="Cheng J.X."/>
            <person name="Dai P.F."/>
            <person name="Guo W.B."/>
            <person name="Han X.H."/>
            <person name="Huang E.J."/>
            <person name="Li L.F."/>
            <person name="Wei W."/>
            <person name="Gao Y.C."/>
            <person name="Liu J.Z."/>
            <person name="Shao H.Z."/>
            <person name="Wang X."/>
            <person name="Wang C.C."/>
            <person name="Yang T.C."/>
            <person name="Huo Q.B."/>
            <person name="Li W."/>
            <person name="Chen H.Y."/>
            <person name="Chen S.E."/>
            <person name="Zhou L.G."/>
            <person name="Ni X.B."/>
            <person name="Tian J.H."/>
            <person name="Sheng Y."/>
            <person name="Liu T."/>
            <person name="Pan Y.S."/>
            <person name="Xia L.Y."/>
            <person name="Li J."/>
            <person name="Zhao F."/>
            <person name="Cao W.C."/>
        </authorList>
    </citation>
    <scope>NUCLEOTIDE SEQUENCE [LARGE SCALE GENOMIC DNA]</scope>
    <source>
        <strain evidence="1">Iper-2018</strain>
    </source>
</reference>
<organism evidence="1 2">
    <name type="scientific">Ixodes persulcatus</name>
    <name type="common">Taiga tick</name>
    <dbReference type="NCBI Taxonomy" id="34615"/>
    <lineage>
        <taxon>Eukaryota</taxon>
        <taxon>Metazoa</taxon>
        <taxon>Ecdysozoa</taxon>
        <taxon>Arthropoda</taxon>
        <taxon>Chelicerata</taxon>
        <taxon>Arachnida</taxon>
        <taxon>Acari</taxon>
        <taxon>Parasitiformes</taxon>
        <taxon>Ixodida</taxon>
        <taxon>Ixodoidea</taxon>
        <taxon>Ixodidae</taxon>
        <taxon>Ixodinae</taxon>
        <taxon>Ixodes</taxon>
    </lineage>
</organism>
<accession>A0AC60P0A6</accession>
<keyword evidence="2" id="KW-1185">Reference proteome</keyword>